<dbReference type="AlphaFoldDB" id="A0A6A6FTD2"/>
<evidence type="ECO:0000313" key="4">
    <source>
        <dbReference type="Proteomes" id="UP000799539"/>
    </source>
</evidence>
<evidence type="ECO:0000313" key="3">
    <source>
        <dbReference type="EMBL" id="KAF2216550.1"/>
    </source>
</evidence>
<dbReference type="InterPro" id="IPR011992">
    <property type="entry name" value="EF-hand-dom_pair"/>
</dbReference>
<dbReference type="Proteomes" id="UP000799539">
    <property type="component" value="Unassembled WGS sequence"/>
</dbReference>
<keyword evidence="4" id="KW-1185">Reference proteome</keyword>
<feature type="compositionally biased region" description="Polar residues" evidence="1">
    <location>
        <begin position="399"/>
        <end position="413"/>
    </location>
</feature>
<evidence type="ECO:0000256" key="1">
    <source>
        <dbReference type="SAM" id="MobiDB-lite"/>
    </source>
</evidence>
<feature type="region of interest" description="Disordered" evidence="1">
    <location>
        <begin position="1"/>
        <end position="336"/>
    </location>
</feature>
<gene>
    <name evidence="3" type="ORF">CERZMDRAFT_93844</name>
</gene>
<feature type="compositionally biased region" description="Basic and acidic residues" evidence="1">
    <location>
        <begin position="252"/>
        <end position="266"/>
    </location>
</feature>
<organism evidence="3 4">
    <name type="scientific">Cercospora zeae-maydis SCOH1-5</name>
    <dbReference type="NCBI Taxonomy" id="717836"/>
    <lineage>
        <taxon>Eukaryota</taxon>
        <taxon>Fungi</taxon>
        <taxon>Dikarya</taxon>
        <taxon>Ascomycota</taxon>
        <taxon>Pezizomycotina</taxon>
        <taxon>Dothideomycetes</taxon>
        <taxon>Dothideomycetidae</taxon>
        <taxon>Mycosphaerellales</taxon>
        <taxon>Mycosphaerellaceae</taxon>
        <taxon>Cercospora</taxon>
    </lineage>
</organism>
<feature type="compositionally biased region" description="Low complexity" evidence="1">
    <location>
        <begin position="65"/>
        <end position="75"/>
    </location>
</feature>
<feature type="compositionally biased region" description="Low complexity" evidence="1">
    <location>
        <begin position="192"/>
        <end position="201"/>
    </location>
</feature>
<reference evidence="3" key="1">
    <citation type="journal article" date="2020" name="Stud. Mycol.">
        <title>101 Dothideomycetes genomes: a test case for predicting lifestyles and emergence of pathogens.</title>
        <authorList>
            <person name="Haridas S."/>
            <person name="Albert R."/>
            <person name="Binder M."/>
            <person name="Bloem J."/>
            <person name="Labutti K."/>
            <person name="Salamov A."/>
            <person name="Andreopoulos B."/>
            <person name="Baker S."/>
            <person name="Barry K."/>
            <person name="Bills G."/>
            <person name="Bluhm B."/>
            <person name="Cannon C."/>
            <person name="Castanera R."/>
            <person name="Culley D."/>
            <person name="Daum C."/>
            <person name="Ezra D."/>
            <person name="Gonzalez J."/>
            <person name="Henrissat B."/>
            <person name="Kuo A."/>
            <person name="Liang C."/>
            <person name="Lipzen A."/>
            <person name="Lutzoni F."/>
            <person name="Magnuson J."/>
            <person name="Mondo S."/>
            <person name="Nolan M."/>
            <person name="Ohm R."/>
            <person name="Pangilinan J."/>
            <person name="Park H.-J."/>
            <person name="Ramirez L."/>
            <person name="Alfaro M."/>
            <person name="Sun H."/>
            <person name="Tritt A."/>
            <person name="Yoshinaga Y."/>
            <person name="Zwiers L.-H."/>
            <person name="Turgeon B."/>
            <person name="Goodwin S."/>
            <person name="Spatafora J."/>
            <person name="Crous P."/>
            <person name="Grigoriev I."/>
        </authorList>
    </citation>
    <scope>NUCLEOTIDE SEQUENCE</scope>
    <source>
        <strain evidence="3">SCOH1-5</strain>
    </source>
</reference>
<dbReference type="PROSITE" id="PS50031">
    <property type="entry name" value="EH"/>
    <property type="match status" value="1"/>
</dbReference>
<dbReference type="SMART" id="SM00027">
    <property type="entry name" value="EH"/>
    <property type="match status" value="1"/>
</dbReference>
<evidence type="ECO:0000259" key="2">
    <source>
        <dbReference type="PROSITE" id="PS50031"/>
    </source>
</evidence>
<accession>A0A6A6FTD2</accession>
<sequence length="588" mass="63737">MPANDAPSSRTSSIGSAASAAEHKQHVANNAALRGATLAFGRQPPRPHAKPKSIGAGAGAGAGSHGAMAAATSAGLRGGGVGAEHSPSRALTPSPPGSSGQSTSAAVPTRPTVSPQRSIPSGKGHQDRRAVQPPAPSQSHQAAVLAAARAKPTAPTNPAHQTARKTERPAVKPKPRQYSDDHAAELMDKPTDSTPTAPTTSLVHLFEKRSRAAASSPDKAQPALIKPSQDLPLKSPKPVRSGGITSMIQLELEQRNANENTDRMPEQDNLPVNQQNGPGHPSPGDRLKSHTDTKRRPPPSPSPQRPNDTQPIPIRQLPSPRPMSAQSTGMSISSMHSHRSITAQFNAANPRRSTPLRTGDQLANALVASSLASSRAPSPTRLEPPPVPTRRRKGHGSKFSFSRTPSPTKNGMLQTLRKQDSSSSSDTEEDNHPYKKHHKRRLVRKHPHKHHEGDRKRWRDIVTERERKRYEGVWAANRGLYCSFTPEEQKLIRTHPASSRASDIKAAINDSVSNIVVRDLWQRSRLPGNVLELVWSLVDNDRIGRLCREEFVVGMWLIDQRLKGRKLPSKVSDSVWTSVRSIGLRVRK</sequence>
<protein>
    <recommendedName>
        <fullName evidence="2">EH domain-containing protein</fullName>
    </recommendedName>
</protein>
<feature type="compositionally biased region" description="Basic and acidic residues" evidence="1">
    <location>
        <begin position="283"/>
        <end position="295"/>
    </location>
</feature>
<dbReference type="OrthoDB" id="10045710at2759"/>
<feature type="domain" description="EH" evidence="2">
    <location>
        <begin position="502"/>
        <end position="582"/>
    </location>
</feature>
<dbReference type="InterPro" id="IPR000261">
    <property type="entry name" value="EH_dom"/>
</dbReference>
<feature type="compositionally biased region" description="Basic residues" evidence="1">
    <location>
        <begin position="434"/>
        <end position="450"/>
    </location>
</feature>
<feature type="compositionally biased region" description="Basic and acidic residues" evidence="1">
    <location>
        <begin position="177"/>
        <end position="191"/>
    </location>
</feature>
<dbReference type="EMBL" id="ML992664">
    <property type="protein sequence ID" value="KAF2216550.1"/>
    <property type="molecule type" value="Genomic_DNA"/>
</dbReference>
<proteinExistence type="predicted"/>
<dbReference type="Gene3D" id="1.10.238.10">
    <property type="entry name" value="EF-hand"/>
    <property type="match status" value="1"/>
</dbReference>
<name>A0A6A6FTD2_9PEZI</name>
<feature type="compositionally biased region" description="Low complexity" evidence="1">
    <location>
        <begin position="1"/>
        <end position="20"/>
    </location>
</feature>
<dbReference type="CDD" id="cd00052">
    <property type="entry name" value="EH"/>
    <property type="match status" value="1"/>
</dbReference>
<dbReference type="SUPFAM" id="SSF47473">
    <property type="entry name" value="EF-hand"/>
    <property type="match status" value="1"/>
</dbReference>
<dbReference type="Pfam" id="PF12763">
    <property type="entry name" value="EH"/>
    <property type="match status" value="1"/>
</dbReference>
<feature type="region of interest" description="Disordered" evidence="1">
    <location>
        <begin position="370"/>
        <end position="457"/>
    </location>
</feature>